<dbReference type="SUPFAM" id="SSF54001">
    <property type="entry name" value="Cysteine proteinases"/>
    <property type="match status" value="1"/>
</dbReference>
<dbReference type="InterPro" id="IPR038765">
    <property type="entry name" value="Papain-like_cys_pep_sf"/>
</dbReference>
<evidence type="ECO:0000313" key="2">
    <source>
        <dbReference type="EMBL" id="CAI9121011.1"/>
    </source>
</evidence>
<accession>A0AA35UIQ2</accession>
<gene>
    <name evidence="2" type="ORF">LMG32879_001855</name>
</gene>
<dbReference type="InterPro" id="IPR007921">
    <property type="entry name" value="CHAP_dom"/>
</dbReference>
<reference evidence="2" key="1">
    <citation type="submission" date="2023-03" db="EMBL/GenBank/DDBJ databases">
        <authorList>
            <person name="Cleenwerck I."/>
        </authorList>
    </citation>
    <scope>NUCLEOTIDE SEQUENCE</scope>
    <source>
        <strain evidence="2">LMG 32879</strain>
    </source>
</reference>
<sequence>MAIGLRCVAGGGIGLLLVACGGPSRYEYSRSAFNGRLQCAPYARARTGLQLHGSAASWWPQAAGRYRRTSQPETGDVLVFRASGRLPSGHVSIVRKLVSSREILVEHANWEPGRIDRAAPVVDVSTANDWSLVRVYWAPIHHLGARSYAAYGFIVPGALDSIASLQVPAGRAM</sequence>
<evidence type="ECO:0000259" key="1">
    <source>
        <dbReference type="PROSITE" id="PS50911"/>
    </source>
</evidence>
<dbReference type="Proteomes" id="UP001176960">
    <property type="component" value="Unassembled WGS sequence"/>
</dbReference>
<dbReference type="RefSeq" id="WP_289842193.1">
    <property type="nucleotide sequence ID" value="NZ_CATKSH010000010.1"/>
</dbReference>
<name>A0AA35UIQ2_9PROT</name>
<keyword evidence="3" id="KW-1185">Reference proteome</keyword>
<comment type="caution">
    <text evidence="2">The sequence shown here is derived from an EMBL/GenBank/DDBJ whole genome shotgun (WGS) entry which is preliminary data.</text>
</comment>
<protein>
    <submittedName>
        <fullName evidence="2">CHAP domain-containing protein</fullName>
    </submittedName>
</protein>
<organism evidence="2 3">
    <name type="scientific">Brytella acorum</name>
    <dbReference type="NCBI Taxonomy" id="2959299"/>
    <lineage>
        <taxon>Bacteria</taxon>
        <taxon>Pseudomonadati</taxon>
        <taxon>Pseudomonadota</taxon>
        <taxon>Alphaproteobacteria</taxon>
        <taxon>Acetobacterales</taxon>
        <taxon>Acetobacteraceae</taxon>
        <taxon>Brytella</taxon>
    </lineage>
</organism>
<dbReference type="EMBL" id="CATKSH010000010">
    <property type="protein sequence ID" value="CAI9121011.1"/>
    <property type="molecule type" value="Genomic_DNA"/>
</dbReference>
<dbReference type="AlphaFoldDB" id="A0AA35UIQ2"/>
<dbReference type="PROSITE" id="PS51257">
    <property type="entry name" value="PROKAR_LIPOPROTEIN"/>
    <property type="match status" value="1"/>
</dbReference>
<dbReference type="Gene3D" id="3.90.1720.10">
    <property type="entry name" value="endopeptidase domain like (from Nostoc punctiforme)"/>
    <property type="match status" value="1"/>
</dbReference>
<proteinExistence type="predicted"/>
<dbReference type="PROSITE" id="PS50911">
    <property type="entry name" value="CHAP"/>
    <property type="match status" value="1"/>
</dbReference>
<evidence type="ECO:0000313" key="3">
    <source>
        <dbReference type="Proteomes" id="UP001176960"/>
    </source>
</evidence>
<feature type="domain" description="Peptidase C51" evidence="1">
    <location>
        <begin position="14"/>
        <end position="134"/>
    </location>
</feature>
<dbReference type="Pfam" id="PF05257">
    <property type="entry name" value="CHAP"/>
    <property type="match status" value="1"/>
</dbReference>